<dbReference type="SMART" id="SM00912">
    <property type="entry name" value="Haemagg_act"/>
    <property type="match status" value="1"/>
</dbReference>
<dbReference type="Gene3D" id="2.160.20.10">
    <property type="entry name" value="Single-stranded right-handed beta-helix, Pectin lyase-like"/>
    <property type="match status" value="1"/>
</dbReference>
<evidence type="ECO:0000313" key="4">
    <source>
        <dbReference type="Proteomes" id="UP000016426"/>
    </source>
</evidence>
<proteinExistence type="predicted"/>
<dbReference type="InterPro" id="IPR012334">
    <property type="entry name" value="Pectin_lyas_fold"/>
</dbReference>
<dbReference type="InterPro" id="IPR011050">
    <property type="entry name" value="Pectin_lyase_fold/virulence"/>
</dbReference>
<sequence>MNKHLYRIIFNQSRGQLMVVQEDACGQGKGNGAEGVASTLAAACKAFSLRLSVLLIGLGLGSSALAADIIADSNAAAGKQPGVIQSANGLPVVQIAAPTAAGVSHNQYQQFNVGPGGALLNNSAVNVNTQLAGYISGNPNLKNGSARIILNEVTQANPSQLRGYLEVAGQRAQVVIANPWGITCSGCGFINTPQVTLTTGAPQLNALGALTGYQVAGGRVSIDGAGLNAANIDSFAIISRAVSINANLYAQKLDLVLGRNQVDAATLAAQPLAASPSDAPAFALDVAQLGGMYANAIKLVGTEKGVGVNQLGTMAAQAGDLQLTSAGDLILRGQTHSRQNMILQADGQLRHDGVTRAEGAIQADIAGQTALRQALSAGGDLTLNAGSLQGDGALAAGAQADGKLTDHGRLAVVSAGMLQHSGQLLAGGDVSLKAGQADLSQATVSASHGALDIRAAGDVSAQQARLSAAGAARLTLDGQLDNRSGQLAAAQVDLQLGALDNRQGKIVQTGQADSAWRINGSTDNRQGVLASAGRDLKLQSGNLDNRGGEISHAGAGALRLSADALDNREQGRIASDGRLDAQAAQLDNRQGRLVGVQSAAVRAQSELRNDGGVLGSDGKLDLAAGALDNGSGLIQSGQDLQLTANSLTNADKGQILALGKDAASKVDVSGELRNQGKLAGNADLTVNAVTVDNSKGTLQAASHLELSKQSSLINDGGHLAGQSLTLNADSLSNQAGEIYAQQQLSSQLKTLDNSKGSLIGGQDVDLTVSSLLHNDGVVGSDGQVKLTAGTLENAQGTIQSGKDLQLSASSLTNADKGQILALGKDAASKVDVSGELNNQGKVAGNADLTVNATSIDNTKGTLQAASHLELSKQSSLTNDGGHIAAQSLTLKADSLSNLAGEIYAQQQLSSMLKTLDNTKGSLIGGQGVDLTVSDQLHNDGVVGSDGQVKLTAGKLENAAGTIQSGKDLQLSASSLTNAEKGQILALGKDAASKVDVSGELHNQGKLAGNADLTVNAASIDNSKGTLQAASHLDLSKQTSLTNDGGHIAGQSLKLNADSLSNQAGEIYAQQQLTSQLKSLDNRQGSLIGGQGIDLTVSDQLRNDGVLGSDGQVKLTAGKLDNAAGTIQSGKDLQLTANNLANADKGQILALGKDAASKVDVSGQLRNQGKVAGNADLTVNGATIDNSKGTLQAASHLELSKQSSLINDGGHIAGQSLKLNADSLSNQAGEIYAQQQLSSQLKTLNNAQGSLIGGQGVDLTVSSLLRNDGVLGSDGQVKLTAGALENAAGTIQSGKDLQLTASSLNNVDKGQILALGKDAASTIDVSGELHNQGKVAGNADLTVNAAIIDNSKGTLQAASHLELSKQSSLINDGGHIAGLSLKLNADSLSNQAGEIYAQQQLSSQLKTLDNSKGSLIGGQGVDLTATDSLHNDGVVGSDGQVKLSVGTLENAAGTIQSGKDLQLTANSLSNADKGQILALGKDAASTIDVSGELHNQGKLAGNADLTVNAATIDNSKGTLQAASHLDLSKQTSLTNDGGHIVGQSLQLNADSLSNQAGEIYAQQQLTSQLKTLNNSQGSLIGGQGVDLTVSDQLHNDGVVGSDGQVKLTAGKLDNAAGIIQSGKDLQLTASSLTNTDKGQILALGKDAASTVDVSGELHNQGKVAGNADLAVNAATVDNSKGTLQAASHLELSKQSSLINDGGHIAGQSLKLNADSLSNQAGEIYAQQQLTSQFKSLDNRQGSLIGGQGVDLTVSSLLRNDGVVGSDGQVKLTAGTLENAQGTIQSGKDLQLSASSLTNADKGQILVLGKDAASKVDVSGELHNQGKVAGNADLTVNAASIDNSKGTLQAASHLELSKQSTLTNDGGHIAAQNLNLKTDTLSNQSGDIRQIGAGEAKLKIGQAFHNQQGQLLSNGGLTLDAGQLDNRQGTLGSQGAQALTVRQDLNNQGGTLASGQALTLTLQGALDNQKGVVQGDSLQLDAASLDNRGGGIKALGAGDSRIQLDGKLDNSAAGALAANGNLTLSANQLDNSGSVLQSAATLDVQLKQDAQNGGGTLQAGQLKLSAASLGNQHGQIGQAGAGLATLTIGGQIDNSQQGKITSGGQLQVTAGDLNNNQGVLSSQGDLTLRGSALNNQQGTLGSNGSLTLSAGSLDNSGGLLQAGQTLQLDSGSLRNAGGKVLALGAGDSRLTVTGQLANGGQIAGNGNWQLKAHGLDNGGGSVYGQRNLAIDTVSLANAGSLLAGQDLSLKLQGDFVNAAGTQLQSNRNLSISASGNLINNGQLQSSGNLSLSGVNWTNNGSVNIGGTLSTQLSQSLVNAGSLGAGALNLNAVSLTNTASITAGDITIHAGNLDNSGGKAVLASAGGMALSIGGTLNNHDGAWLYSQGDMRIGQSGAAVGQVVNHIATLQSDGNMFIEAGRVSNESNPVTVSQSTSQSSASKTLLTPYGEAAQHSPGDARNAPPYNLTMLRDGDSYFIGFGVPSGCPEWGCGVYGSDEVRIKVLKDDRSSHVLTVAFIDGYSMTDQSGTGYVASGKNEGSRTNSRGVQTSFGKDVPTDVYYFGSPVNGQYSVFGFDFGKPPYDPNVNLLPKDLASVAVAGRDIIAKSGEVSRVTTTRISVDAASGSANPGRILVGGSMNIKSSDVANTYSSIAVRGNLNMLAGNQVKSTGQQLLKTTTTTTQSNYGWGRTDSPTVETHTEVLGSLDATVATNQHLSLQAPSIVNGKDAAGVNVSAVTGNVVNNQSTVSQAQGQAVSGAGQQAATAGQTLQGSVGEAQGAQLNGALSSVAGQALGGTAAQGAAGQTLQGALGQTQGAQLNGALSGADGQKLKNGGVDAVAGGALGNTYHSAPAAQQVTLSAGGAKAANPVANGYAVPDNGLFHAKPAPQQPYLVETNPQFTQYSNFISSDYLLKQLNYDPSKVEKRLGDGFYEQQLVTRAVTDMTGKRFLSGYGSAMQQYQQLMSNGAQYAKQFQLTPGMALSADQMAKLTSDMVWLVKQNVGGQDVLVPMVYLANADQKSLRGQGAVLAGNSMSLLASGDLVNTGTLKSDTMLLAQANNIRIEGGKVQAGGDLGLSAAQNLTITYDSQHSQAGSSVKAGGDLQLQAGNDLKLQAAAIDAAGNASLQAGHDLDILSRETRYDLGGSGWYSSYQYQQADHVGSQLNIGGSLALTAGNDLTLSGSAAKAGGSVLATAGDSLTLSSTLDSKHGAGSWWGGGYDTLSQTRNASLLQGGGDVLLKAGGDLSLSGSSAQSTGGSLAALAGKQLTVRSEVNTHHDIGYNWGNSHNWQADSLAVAGLAGKGDLQLRAGGDALLNGASLASGGKLALSAGNDIKLGAVATESRNDNTWGETIRNNYDLTQYGVSVQGEAGLILQAKRDIDTHAANLASNGQEVLMAGRDVNLGTAQNLHSDYTKTVRTEGGFFSSKTITDITSHDSSTAKQTLVSADALVIKGDRDIQAAGAQIVANQDVALLAGRDIKLGSALDLARATHEHIEKTSGLFGGSGAGSFGVTVGSRTKGLEEQQANATHVQGVVGSVQGNVLIHAGGKVDLIGTQLQAGKDIMVDGRDVVGTAVVDTLDSHTLSYTETSGLRIGATSKATQAAANLMSTVSRGEEVSDPRLKALYAAKAAYASKDISSMIQTMQQSTDKGGGLKGKVSIGYGYSREESESKAHVDMVKKALASAGGKIDIQARGDGSGQNGDIDLTGVGLKADSISLNAARDLITRSQEAISSQESTYRKIDLEAGVFLGGSVGKGGGKGGLGVYGAAAMSQSSSELSNVTHEQTTLDAAHGVQVKTGRDASLTGTQVRGESIDLDVGRNLMLTSEQDVDRYRQKSWSGQIEGHYSIYGNDNGAEGSLSYSQTNSDWRGVVDQTGLYAGKGGFDVKVGGHTQLNGAVIASGADPAKNSLATNTLGYSNLENAAEYSSFNGSVNFSMGGDGMGGAPKSPTVMPGMGLPQQDSKSSTTRSAVAQGNIVVKQDQQTGQDSAAGLSRDTASAGGQLERIFDAKKLAEQQEFSRVLGEVGFHVVGDLSEKMGWKDGSPEKMALHGLMGALQAKAGGGNVLAGMTAAAANEWVGTQVADYLQSHTDLDENQRKAVQQWSAVATGTMVGGLSGGNGIAAMSGGAVALDGEKYNRQLHQVEFDKAKRYAKQFKEFLKRTTGEEITDDQAAGRLVRQMERWADYDTARQDGFRVDQQVTSFMGKGSVQVTESDYYNPSINNNVANVNSNLVSAGKKQSKAGLTPVQVEERQNNQKLVALTATGVLAGPVVISSSPWMYVGGVMSGGADAGGQYVNNHKIRAEQTAFAGVTGGALTPIGMNVGLMGNMSLGAMNNVINTTFQDLYYNAGNPSGSSLIWSAGSGLIFGGLGYGAGNASAKGGARIAPVYGKELPALLQKPNNQVHIWSNLIGGGVAGVGSFPPSPDNNKVMP</sequence>
<dbReference type="EMBL" id="AVPH01000233">
    <property type="protein sequence ID" value="ERE06449.1"/>
    <property type="molecule type" value="Genomic_DNA"/>
</dbReference>
<dbReference type="Pfam" id="PF05594">
    <property type="entry name" value="Fil_haemagg"/>
    <property type="match status" value="18"/>
</dbReference>
<reference evidence="3 4" key="1">
    <citation type="journal article" date="2013" name="Genome Announc.">
        <title>Genome Sequence of the Pigment-Producing Bacterium Pseudogulbenkiania ferrooxidans, Isolated from Loktak Lake.</title>
        <authorList>
            <person name="Puranik S."/>
            <person name="Talkal R."/>
            <person name="Qureshi A."/>
            <person name="Khardenavis A."/>
            <person name="Kapley A."/>
            <person name="Purohit H.J."/>
        </authorList>
    </citation>
    <scope>NUCLEOTIDE SEQUENCE [LARGE SCALE GENOMIC DNA]</scope>
    <source>
        <strain evidence="3 4">EGD-HP2</strain>
    </source>
</reference>
<protein>
    <recommendedName>
        <fullName evidence="2">Filamentous haemagglutinin FhaB/tRNA nuclease CdiA-like TPS domain-containing protein</fullName>
    </recommendedName>
</protein>
<gene>
    <name evidence="3" type="ORF">O166_08725</name>
</gene>
<feature type="domain" description="Filamentous haemagglutinin FhaB/tRNA nuclease CdiA-like TPS" evidence="2">
    <location>
        <begin position="87"/>
        <end position="207"/>
    </location>
</feature>
<evidence type="ECO:0000259" key="2">
    <source>
        <dbReference type="SMART" id="SM00912"/>
    </source>
</evidence>
<dbReference type="InterPro" id="IPR025157">
    <property type="entry name" value="Hemagglutinin_rpt"/>
</dbReference>
<evidence type="ECO:0000256" key="1">
    <source>
        <dbReference type="SAM" id="MobiDB-lite"/>
    </source>
</evidence>
<dbReference type="InterPro" id="IPR024973">
    <property type="entry name" value="ESPR"/>
</dbReference>
<dbReference type="Pfam" id="PF13018">
    <property type="entry name" value="ESPR"/>
    <property type="match status" value="1"/>
</dbReference>
<dbReference type="RefSeq" id="WP_021477254.1">
    <property type="nucleotide sequence ID" value="NZ_AVPH01000233.1"/>
</dbReference>
<dbReference type="NCBIfam" id="TIGR01901">
    <property type="entry name" value="adhes_NPXG"/>
    <property type="match status" value="1"/>
</dbReference>
<dbReference type="SUPFAM" id="SSF51126">
    <property type="entry name" value="Pectin lyase-like"/>
    <property type="match status" value="1"/>
</dbReference>
<organism evidence="3 4">
    <name type="scientific">Pseudogulbenkiania ferrooxidans EGD-HP2</name>
    <dbReference type="NCBI Taxonomy" id="1388764"/>
    <lineage>
        <taxon>Bacteria</taxon>
        <taxon>Pseudomonadati</taxon>
        <taxon>Pseudomonadota</taxon>
        <taxon>Betaproteobacteria</taxon>
        <taxon>Neisseriales</taxon>
        <taxon>Chromobacteriaceae</taxon>
        <taxon>Pseudogulbenkiania</taxon>
    </lineage>
</organism>
<name>A0ABP2XKY4_9NEIS</name>
<comment type="caution">
    <text evidence="3">The sequence shown here is derived from an EMBL/GenBank/DDBJ whole genome shotgun (WGS) entry which is preliminary data.</text>
</comment>
<dbReference type="InterPro" id="IPR008638">
    <property type="entry name" value="FhaB/CdiA-like_TPS"/>
</dbReference>
<dbReference type="InterPro" id="IPR010069">
    <property type="entry name" value="CdiA_FHA1_rpt"/>
</dbReference>
<feature type="compositionally biased region" description="Polar residues" evidence="1">
    <location>
        <begin position="3955"/>
        <end position="3968"/>
    </location>
</feature>
<accession>A0ABP2XKY4</accession>
<dbReference type="Pfam" id="PF05860">
    <property type="entry name" value="TPS"/>
    <property type="match status" value="1"/>
</dbReference>
<dbReference type="InterPro" id="IPR008619">
    <property type="entry name" value="Filamentous_hemagglutn_rpt"/>
</dbReference>
<dbReference type="Pfam" id="PF13332">
    <property type="entry name" value="Fil_haemagg_2"/>
    <property type="match status" value="3"/>
</dbReference>
<feature type="region of interest" description="Disordered" evidence="1">
    <location>
        <begin position="3937"/>
        <end position="3993"/>
    </location>
</feature>
<dbReference type="Proteomes" id="UP000016426">
    <property type="component" value="Unassembled WGS sequence"/>
</dbReference>
<evidence type="ECO:0000313" key="3">
    <source>
        <dbReference type="EMBL" id="ERE06449.1"/>
    </source>
</evidence>
<dbReference type="NCBIfam" id="TIGR01731">
    <property type="entry name" value="fil_hemag_20aa"/>
    <property type="match status" value="52"/>
</dbReference>
<keyword evidence="4" id="KW-1185">Reference proteome</keyword>